<dbReference type="PANTHER" id="PTHR43205">
    <property type="entry name" value="PROSTAGLANDIN REDUCTASE"/>
    <property type="match status" value="1"/>
</dbReference>
<feature type="domain" description="Enoyl reductase (ER)" evidence="2">
    <location>
        <begin position="18"/>
        <end position="317"/>
    </location>
</feature>
<dbReference type="Pfam" id="PF16884">
    <property type="entry name" value="ADH_N_2"/>
    <property type="match status" value="1"/>
</dbReference>
<dbReference type="Gene3D" id="3.40.50.720">
    <property type="entry name" value="NAD(P)-binding Rossmann-like Domain"/>
    <property type="match status" value="1"/>
</dbReference>
<proteinExistence type="predicted"/>
<protein>
    <submittedName>
        <fullName evidence="3">11957_t:CDS:1</fullName>
    </submittedName>
</protein>
<dbReference type="EMBL" id="CAJVPK010000137">
    <property type="protein sequence ID" value="CAG8457612.1"/>
    <property type="molecule type" value="Genomic_DNA"/>
</dbReference>
<dbReference type="InterPro" id="IPR013149">
    <property type="entry name" value="ADH-like_C"/>
</dbReference>
<dbReference type="InterPro" id="IPR045010">
    <property type="entry name" value="MDR_fam"/>
</dbReference>
<reference evidence="3" key="1">
    <citation type="submission" date="2021-06" db="EMBL/GenBank/DDBJ databases">
        <authorList>
            <person name="Kallberg Y."/>
            <person name="Tangrot J."/>
            <person name="Rosling A."/>
        </authorList>
    </citation>
    <scope>NUCLEOTIDE SEQUENCE</scope>
    <source>
        <strain evidence="3">AZ414A</strain>
    </source>
</reference>
<sequence>MSNKQILFVKRPPSGALDVNETFKIIKSPIPKENDLKNGQILVKNYYLSLDPAMRSWMSEARSYIPPIAINDVMRSMTIGEVIFSKNPKFKIHDKVSGLLVSDGKGVEKIDFLPGTSLIDYISTLGVTGKPKPGETVVVSGAAGAVGSIAGQIAKIKETKVIGIAGSKEKCDWLLNELGFDVALNYKDPDFDQKFKAATPKYIDIYFDNVGGKILNLSLSRLALKGRIVLSGGISQYNEKEVKGPSNYLNLIPTRGKMESFIVMDYYTRFREARKDLSKWLQEGKIKKNEHIVNGLENAPEGLVKLFQGVNIGKMVVKVNEENNFESKL</sequence>
<evidence type="ECO:0000259" key="2">
    <source>
        <dbReference type="SMART" id="SM00829"/>
    </source>
</evidence>
<dbReference type="InterPro" id="IPR036291">
    <property type="entry name" value="NAD(P)-bd_dom_sf"/>
</dbReference>
<dbReference type="GO" id="GO:0016628">
    <property type="term" value="F:oxidoreductase activity, acting on the CH-CH group of donors, NAD or NADP as acceptor"/>
    <property type="evidence" value="ECO:0007669"/>
    <property type="project" value="InterPro"/>
</dbReference>
<dbReference type="SUPFAM" id="SSF51735">
    <property type="entry name" value="NAD(P)-binding Rossmann-fold domains"/>
    <property type="match status" value="1"/>
</dbReference>
<evidence type="ECO:0000313" key="3">
    <source>
        <dbReference type="EMBL" id="CAG8457612.1"/>
    </source>
</evidence>
<dbReference type="SUPFAM" id="SSF50129">
    <property type="entry name" value="GroES-like"/>
    <property type="match status" value="2"/>
</dbReference>
<dbReference type="PANTHER" id="PTHR43205:SF42">
    <property type="entry name" value="ALCOHOL DEHYDROGENASE, ZINC-CONTAINING (AFU_ORTHOLOGUE AFUA_7G04530)"/>
    <property type="match status" value="1"/>
</dbReference>
<dbReference type="CDD" id="cd05288">
    <property type="entry name" value="PGDH"/>
    <property type="match status" value="1"/>
</dbReference>
<dbReference type="InterPro" id="IPR020843">
    <property type="entry name" value="ER"/>
</dbReference>
<dbReference type="AlphaFoldDB" id="A0A9N8YY58"/>
<organism evidence="3 4">
    <name type="scientific">Diversispora eburnea</name>
    <dbReference type="NCBI Taxonomy" id="1213867"/>
    <lineage>
        <taxon>Eukaryota</taxon>
        <taxon>Fungi</taxon>
        <taxon>Fungi incertae sedis</taxon>
        <taxon>Mucoromycota</taxon>
        <taxon>Glomeromycotina</taxon>
        <taxon>Glomeromycetes</taxon>
        <taxon>Diversisporales</taxon>
        <taxon>Diversisporaceae</taxon>
        <taxon>Diversispora</taxon>
    </lineage>
</organism>
<dbReference type="Proteomes" id="UP000789706">
    <property type="component" value="Unassembled WGS sequence"/>
</dbReference>
<dbReference type="OrthoDB" id="809632at2759"/>
<keyword evidence="1" id="KW-0560">Oxidoreductase</keyword>
<keyword evidence="4" id="KW-1185">Reference proteome</keyword>
<dbReference type="Gene3D" id="3.90.180.10">
    <property type="entry name" value="Medium-chain alcohol dehydrogenases, catalytic domain"/>
    <property type="match status" value="1"/>
</dbReference>
<accession>A0A9N8YY58</accession>
<name>A0A9N8YY58_9GLOM</name>
<comment type="caution">
    <text evidence="3">The sequence shown here is derived from an EMBL/GenBank/DDBJ whole genome shotgun (WGS) entry which is preliminary data.</text>
</comment>
<evidence type="ECO:0000313" key="4">
    <source>
        <dbReference type="Proteomes" id="UP000789706"/>
    </source>
</evidence>
<gene>
    <name evidence="3" type="ORF">DEBURN_LOCUS2499</name>
</gene>
<dbReference type="InterPro" id="IPR011032">
    <property type="entry name" value="GroES-like_sf"/>
</dbReference>
<dbReference type="FunFam" id="3.40.50.720:FF:000121">
    <property type="entry name" value="Prostaglandin reductase 2"/>
    <property type="match status" value="1"/>
</dbReference>
<evidence type="ECO:0000256" key="1">
    <source>
        <dbReference type="ARBA" id="ARBA00023002"/>
    </source>
</evidence>
<dbReference type="Pfam" id="PF00107">
    <property type="entry name" value="ADH_zinc_N"/>
    <property type="match status" value="1"/>
</dbReference>
<dbReference type="InterPro" id="IPR041694">
    <property type="entry name" value="ADH_N_2"/>
</dbReference>
<dbReference type="SMART" id="SM00829">
    <property type="entry name" value="PKS_ER"/>
    <property type="match status" value="1"/>
</dbReference>